<dbReference type="AlphaFoldDB" id="A0A8J7KPG8"/>
<dbReference type="EMBL" id="JADOUF010000001">
    <property type="protein sequence ID" value="MBG6136287.1"/>
    <property type="molecule type" value="Genomic_DNA"/>
</dbReference>
<accession>A0A8J7KPG8</accession>
<dbReference type="InterPro" id="IPR005268">
    <property type="entry name" value="CHP00725"/>
</dbReference>
<reference evidence="1" key="1">
    <citation type="submission" date="2020-11" db="EMBL/GenBank/DDBJ databases">
        <title>Sequencing the genomes of 1000 actinobacteria strains.</title>
        <authorList>
            <person name="Klenk H.-P."/>
        </authorList>
    </citation>
    <scope>NUCLEOTIDE SEQUENCE</scope>
    <source>
        <strain evidence="1">DSM 45356</strain>
    </source>
</reference>
<protein>
    <submittedName>
        <fullName evidence="1">Uncharacterized protein (TIGR00725 family)</fullName>
    </submittedName>
</protein>
<dbReference type="GO" id="GO:0005829">
    <property type="term" value="C:cytosol"/>
    <property type="evidence" value="ECO:0007669"/>
    <property type="project" value="TreeGrafter"/>
</dbReference>
<dbReference type="NCBIfam" id="TIGR00725">
    <property type="entry name" value="TIGR00725 family protein"/>
    <property type="match status" value="1"/>
</dbReference>
<dbReference type="PANTHER" id="PTHR43393">
    <property type="entry name" value="CYTOKININ RIBOSIDE 5'-MONOPHOSPHATE PHOSPHORIBOHYDROLASE"/>
    <property type="match status" value="1"/>
</dbReference>
<evidence type="ECO:0000313" key="2">
    <source>
        <dbReference type="Proteomes" id="UP000622552"/>
    </source>
</evidence>
<comment type="caution">
    <text evidence="1">The sequence shown here is derived from an EMBL/GenBank/DDBJ whole genome shotgun (WGS) entry which is preliminary data.</text>
</comment>
<dbReference type="Gene3D" id="3.40.50.450">
    <property type="match status" value="1"/>
</dbReference>
<dbReference type="InterPro" id="IPR052341">
    <property type="entry name" value="LOG_family_nucleotidases"/>
</dbReference>
<name>A0A8J7KPG8_9ACTN</name>
<organism evidence="1 2">
    <name type="scientific">Longispora fulva</name>
    <dbReference type="NCBI Taxonomy" id="619741"/>
    <lineage>
        <taxon>Bacteria</taxon>
        <taxon>Bacillati</taxon>
        <taxon>Actinomycetota</taxon>
        <taxon>Actinomycetes</taxon>
        <taxon>Micromonosporales</taxon>
        <taxon>Micromonosporaceae</taxon>
        <taxon>Longispora</taxon>
    </lineage>
</organism>
<dbReference type="RefSeq" id="WP_231398775.1">
    <property type="nucleotide sequence ID" value="NZ_BONS01000036.1"/>
</dbReference>
<dbReference type="PANTHER" id="PTHR43393:SF3">
    <property type="entry name" value="LYSINE DECARBOXYLASE-LIKE PROTEIN"/>
    <property type="match status" value="1"/>
</dbReference>
<dbReference type="Proteomes" id="UP000622552">
    <property type="component" value="Unassembled WGS sequence"/>
</dbReference>
<keyword evidence="2" id="KW-1185">Reference proteome</keyword>
<proteinExistence type="predicted"/>
<gene>
    <name evidence="1" type="ORF">IW245_002481</name>
</gene>
<sequence length="165" mass="16895">MPMPLQVAVCGPRHATDADLAHARRIGQLLAQAGATVICGGGTGVMDAVAAGAHEHNGLVIGIRPNDTRDGANEHLSAVIVTGMGEARNAIIIWSADVVIIVGGSWGTLSELALAKRRGGVPVISIGGWSVNDVNGEPVDGIEVRQTAEEVVDIALRSTDLNPSA</sequence>
<dbReference type="Pfam" id="PF18306">
    <property type="entry name" value="LDcluster4"/>
    <property type="match status" value="1"/>
</dbReference>
<dbReference type="SUPFAM" id="SSF102405">
    <property type="entry name" value="MCP/YpsA-like"/>
    <property type="match status" value="1"/>
</dbReference>
<evidence type="ECO:0000313" key="1">
    <source>
        <dbReference type="EMBL" id="MBG6136287.1"/>
    </source>
</evidence>
<dbReference type="InterPro" id="IPR041164">
    <property type="entry name" value="LDcluster4"/>
</dbReference>